<dbReference type="RefSeq" id="WP_289957580.1">
    <property type="nucleotide sequence ID" value="NZ_JAUEMJ010000003.1"/>
</dbReference>
<dbReference type="Proteomes" id="UP001171902">
    <property type="component" value="Unassembled WGS sequence"/>
</dbReference>
<organism evidence="2 3">
    <name type="scientific">Glycomyces tritici</name>
    <dbReference type="NCBI Taxonomy" id="2665176"/>
    <lineage>
        <taxon>Bacteria</taxon>
        <taxon>Bacillati</taxon>
        <taxon>Actinomycetota</taxon>
        <taxon>Actinomycetes</taxon>
        <taxon>Glycomycetales</taxon>
        <taxon>Glycomycetaceae</taxon>
        <taxon>Glycomyces</taxon>
    </lineage>
</organism>
<keyword evidence="3" id="KW-1185">Reference proteome</keyword>
<dbReference type="InterPro" id="IPR007037">
    <property type="entry name" value="SIP_rossman_dom"/>
</dbReference>
<dbReference type="PANTHER" id="PTHR30157">
    <property type="entry name" value="FERRIC REDUCTASE, NADPH-DEPENDENT"/>
    <property type="match status" value="1"/>
</dbReference>
<dbReference type="InterPro" id="IPR017927">
    <property type="entry name" value="FAD-bd_FR_type"/>
</dbReference>
<dbReference type="PANTHER" id="PTHR30157:SF0">
    <property type="entry name" value="NADPH-DEPENDENT FERRIC-CHELATE REDUCTASE"/>
    <property type="match status" value="1"/>
</dbReference>
<evidence type="ECO:0000313" key="2">
    <source>
        <dbReference type="EMBL" id="MDN3240661.1"/>
    </source>
</evidence>
<dbReference type="Gene3D" id="2.40.30.10">
    <property type="entry name" value="Translation factors"/>
    <property type="match status" value="1"/>
</dbReference>
<dbReference type="SUPFAM" id="SSF63380">
    <property type="entry name" value="Riboflavin synthase domain-like"/>
    <property type="match status" value="1"/>
</dbReference>
<dbReference type="InterPro" id="IPR017938">
    <property type="entry name" value="Riboflavin_synthase-like_b-brl"/>
</dbReference>
<dbReference type="Pfam" id="PF04954">
    <property type="entry name" value="SIP"/>
    <property type="match status" value="1"/>
</dbReference>
<name>A0ABT7YPZ5_9ACTN</name>
<feature type="domain" description="FAD-binding FR-type" evidence="1">
    <location>
        <begin position="10"/>
        <end position="140"/>
    </location>
</feature>
<reference evidence="2" key="1">
    <citation type="submission" date="2023-06" db="EMBL/GenBank/DDBJ databases">
        <title>Gycomyces niveus sp.nov., a novel actinomycete isolated from soil in Shouguang.</title>
        <authorList>
            <person name="Yang X."/>
            <person name="Zhao J."/>
        </authorList>
    </citation>
    <scope>NUCLEOTIDE SEQUENCE</scope>
    <source>
        <strain evidence="2">NEAU C2</strain>
    </source>
</reference>
<gene>
    <name evidence="2" type="ORF">QWI33_13060</name>
</gene>
<evidence type="ECO:0000259" key="1">
    <source>
        <dbReference type="PROSITE" id="PS51384"/>
    </source>
</evidence>
<evidence type="ECO:0000313" key="3">
    <source>
        <dbReference type="Proteomes" id="UP001171902"/>
    </source>
</evidence>
<dbReference type="Pfam" id="PF08021">
    <property type="entry name" value="FAD_binding_9"/>
    <property type="match status" value="1"/>
</dbReference>
<dbReference type="Gene3D" id="3.40.50.80">
    <property type="entry name" value="Nucleotide-binding domain of ferredoxin-NADP reductase (FNR) module"/>
    <property type="match status" value="1"/>
</dbReference>
<sequence>MAEARGRRTPRVTTAEVLRTERITPHMIRVVLGGEGLAEFDCASTDSGECTDSYLKLQFPAPGVTYPEPFDLARIREEYPREQWPVTRTYTVRKWDKAARELSIDFVYHGDEGVAGPWAANVQPGEPVRFAGPGGAYAPAHDADWHLLAGDESALPAISSAVERLAPGARAHVFLEVAGPDEELQFKSAADLTVTWVHRGGARVGERLVEAVRAFDFPAGDVHAFVHGEAGFVRDLRRLLRFEHEVPKERMSVSGYWRLGHDEDGWQSSKMEWRKVDDEDEAKAAAR</sequence>
<dbReference type="InterPro" id="IPR039261">
    <property type="entry name" value="FNR_nucleotide-bd"/>
</dbReference>
<comment type="caution">
    <text evidence="2">The sequence shown here is derived from an EMBL/GenBank/DDBJ whole genome shotgun (WGS) entry which is preliminary data.</text>
</comment>
<proteinExistence type="predicted"/>
<protein>
    <submittedName>
        <fullName evidence="2">Siderophore-interacting protein</fullName>
    </submittedName>
</protein>
<dbReference type="CDD" id="cd06193">
    <property type="entry name" value="siderophore_interacting"/>
    <property type="match status" value="1"/>
</dbReference>
<dbReference type="InterPro" id="IPR039374">
    <property type="entry name" value="SIP_fam"/>
</dbReference>
<dbReference type="EMBL" id="JAUEMJ010000003">
    <property type="protein sequence ID" value="MDN3240661.1"/>
    <property type="molecule type" value="Genomic_DNA"/>
</dbReference>
<dbReference type="InterPro" id="IPR013113">
    <property type="entry name" value="SIP_FAD-bd"/>
</dbReference>
<accession>A0ABT7YPZ5</accession>
<dbReference type="PROSITE" id="PS51384">
    <property type="entry name" value="FAD_FR"/>
    <property type="match status" value="1"/>
</dbReference>